<feature type="chain" id="PRO_5016804262" description="PsiF repeat-containing protein" evidence="1">
    <location>
        <begin position="22"/>
        <end position="87"/>
    </location>
</feature>
<evidence type="ECO:0008006" key="4">
    <source>
        <dbReference type="Google" id="ProtNLM"/>
    </source>
</evidence>
<dbReference type="RefSeq" id="WP_147282364.1">
    <property type="nucleotide sequence ID" value="NZ_QQBB01000002.1"/>
</dbReference>
<keyword evidence="1" id="KW-0732">Signal</keyword>
<accession>A0A370HWC4</accession>
<name>A0A370HWC4_9HYPH</name>
<comment type="caution">
    <text evidence="2">The sequence shown here is derived from an EMBL/GenBank/DDBJ whole genome shotgun (WGS) entry which is preliminary data.</text>
</comment>
<evidence type="ECO:0000313" key="3">
    <source>
        <dbReference type="Proteomes" id="UP000254925"/>
    </source>
</evidence>
<dbReference type="Proteomes" id="UP000254925">
    <property type="component" value="Unassembled WGS sequence"/>
</dbReference>
<gene>
    <name evidence="2" type="ORF">DES45_102649</name>
</gene>
<dbReference type="EMBL" id="QQBB01000002">
    <property type="protein sequence ID" value="RDI61254.1"/>
    <property type="molecule type" value="Genomic_DNA"/>
</dbReference>
<evidence type="ECO:0000313" key="2">
    <source>
        <dbReference type="EMBL" id="RDI61254.1"/>
    </source>
</evidence>
<feature type="signal peptide" evidence="1">
    <location>
        <begin position="1"/>
        <end position="21"/>
    </location>
</feature>
<keyword evidence="3" id="KW-1185">Reference proteome</keyword>
<reference evidence="2 3" key="1">
    <citation type="submission" date="2018-07" db="EMBL/GenBank/DDBJ databases">
        <title>Genomic Encyclopedia of Type Strains, Phase IV (KMG-IV): sequencing the most valuable type-strain genomes for metagenomic binning, comparative biology and taxonomic classification.</title>
        <authorList>
            <person name="Goeker M."/>
        </authorList>
    </citation>
    <scope>NUCLEOTIDE SEQUENCE [LARGE SCALE GENOMIC DNA]</scope>
    <source>
        <strain evidence="2 3">DSM 14364</strain>
    </source>
</reference>
<organism evidence="2 3">
    <name type="scientific">Microvirga subterranea</name>
    <dbReference type="NCBI Taxonomy" id="186651"/>
    <lineage>
        <taxon>Bacteria</taxon>
        <taxon>Pseudomonadati</taxon>
        <taxon>Pseudomonadota</taxon>
        <taxon>Alphaproteobacteria</taxon>
        <taxon>Hyphomicrobiales</taxon>
        <taxon>Methylobacteriaceae</taxon>
        <taxon>Microvirga</taxon>
    </lineage>
</organism>
<dbReference type="OrthoDB" id="8021458at2"/>
<evidence type="ECO:0000256" key="1">
    <source>
        <dbReference type="SAM" id="SignalP"/>
    </source>
</evidence>
<proteinExistence type="predicted"/>
<dbReference type="AlphaFoldDB" id="A0A370HWC4"/>
<sequence>MKPAALMLGAMLLALPGVARADEDLVAKRETCREEAKQRITIRGKTKVAVDDYRRLVDRRNAHVSDCMIRTRIAHETSPLPPRKPNS</sequence>
<protein>
    <recommendedName>
        <fullName evidence="4">PsiF repeat-containing protein</fullName>
    </recommendedName>
</protein>